<reference evidence="2 3" key="1">
    <citation type="submission" date="2019-12" db="EMBL/GenBank/DDBJ databases">
        <title>Comparative genomics gives insights into the taxonomy of the Azoarcus-Aromatoleum group and reveals separate origins of nif in the plant-associated Azoarcus and non-plant-associated Aromatoleum sub-groups.</title>
        <authorList>
            <person name="Lafos M."/>
            <person name="Maluk M."/>
            <person name="Batista M."/>
            <person name="Junghare M."/>
            <person name="Carmona M."/>
            <person name="Faoro H."/>
            <person name="Cruz L.M."/>
            <person name="Battistoni F."/>
            <person name="De Souza E."/>
            <person name="Pedrosa F."/>
            <person name="Chen W.-M."/>
            <person name="Poole P.S."/>
            <person name="Dixon R.A."/>
            <person name="James E.K."/>
        </authorList>
    </citation>
    <scope>NUCLEOTIDE SEQUENCE [LARGE SCALE GENOMIC DNA]</scope>
    <source>
        <strain evidence="2 3">T</strain>
    </source>
</reference>
<dbReference type="GO" id="GO:0016787">
    <property type="term" value="F:hydrolase activity"/>
    <property type="evidence" value="ECO:0007669"/>
    <property type="project" value="UniProtKB-KW"/>
</dbReference>
<dbReference type="EMBL" id="WTVS01000009">
    <property type="protein sequence ID" value="NMF96933.1"/>
    <property type="molecule type" value="Genomic_DNA"/>
</dbReference>
<dbReference type="InterPro" id="IPR000639">
    <property type="entry name" value="Epox_hydrolase-like"/>
</dbReference>
<evidence type="ECO:0000313" key="3">
    <source>
        <dbReference type="Proteomes" id="UP000634522"/>
    </source>
</evidence>
<dbReference type="PRINTS" id="PR00412">
    <property type="entry name" value="EPOXHYDRLASE"/>
</dbReference>
<dbReference type="InterPro" id="IPR050266">
    <property type="entry name" value="AB_hydrolase_sf"/>
</dbReference>
<protein>
    <submittedName>
        <fullName evidence="2">Alpha/beta fold hydrolase</fullName>
    </submittedName>
</protein>
<dbReference type="Gene3D" id="3.40.50.1820">
    <property type="entry name" value="alpha/beta hydrolase"/>
    <property type="match status" value="1"/>
</dbReference>
<feature type="domain" description="AB hydrolase-1" evidence="1">
    <location>
        <begin position="32"/>
        <end position="270"/>
    </location>
</feature>
<dbReference type="PANTHER" id="PTHR43798">
    <property type="entry name" value="MONOACYLGLYCEROL LIPASE"/>
    <property type="match status" value="1"/>
</dbReference>
<dbReference type="PRINTS" id="PR00111">
    <property type="entry name" value="ABHYDROLASE"/>
</dbReference>
<dbReference type="RefSeq" id="WP_169138553.1">
    <property type="nucleotide sequence ID" value="NZ_WTVS01000009.1"/>
</dbReference>
<evidence type="ECO:0000313" key="2">
    <source>
        <dbReference type="EMBL" id="NMF96933.1"/>
    </source>
</evidence>
<dbReference type="Proteomes" id="UP000634522">
    <property type="component" value="Unassembled WGS sequence"/>
</dbReference>
<name>A0ABX1NC99_9RHOO</name>
<dbReference type="SUPFAM" id="SSF53474">
    <property type="entry name" value="alpha/beta-Hydrolases"/>
    <property type="match status" value="1"/>
</dbReference>
<dbReference type="InterPro" id="IPR000073">
    <property type="entry name" value="AB_hydrolase_1"/>
</dbReference>
<keyword evidence="3" id="KW-1185">Reference proteome</keyword>
<dbReference type="InterPro" id="IPR029058">
    <property type="entry name" value="AB_hydrolase_fold"/>
</dbReference>
<accession>A0ABX1NC99</accession>
<organism evidence="2 3">
    <name type="scientific">Aromatoleum toluolicum</name>
    <dbReference type="NCBI Taxonomy" id="90060"/>
    <lineage>
        <taxon>Bacteria</taxon>
        <taxon>Pseudomonadati</taxon>
        <taxon>Pseudomonadota</taxon>
        <taxon>Betaproteobacteria</taxon>
        <taxon>Rhodocyclales</taxon>
        <taxon>Rhodocyclaceae</taxon>
        <taxon>Aromatoleum</taxon>
    </lineage>
</organism>
<dbReference type="Pfam" id="PF00561">
    <property type="entry name" value="Abhydrolase_1"/>
    <property type="match status" value="1"/>
</dbReference>
<keyword evidence="2" id="KW-0378">Hydrolase</keyword>
<evidence type="ECO:0000259" key="1">
    <source>
        <dbReference type="Pfam" id="PF00561"/>
    </source>
</evidence>
<comment type="caution">
    <text evidence="2">The sequence shown here is derived from an EMBL/GenBank/DDBJ whole genome shotgun (WGS) entry which is preliminary data.</text>
</comment>
<dbReference type="PANTHER" id="PTHR43798:SF33">
    <property type="entry name" value="HYDROLASE, PUTATIVE (AFU_ORTHOLOGUE AFUA_2G14860)-RELATED"/>
    <property type="match status" value="1"/>
</dbReference>
<proteinExistence type="predicted"/>
<sequence length="283" mass="32037">MSTIHIDLLGTETRFHDTGKHRTRCIEAGSGPALFAFHGGGGHAETYARNMTRLATRNRVIAPDFIWHGMSSKPAFQSGNWLKQFTGQILDLMDHLGIEKASFEGESLGGWIVMDLGIHHPDRVEKLILNTAWGMNLGSDKAEDLSALRETSLNALRNPSRELIRKRLEWLMPLGGVTEELIDLRVKLWSDAATRESLTGYYERLFAPECEHFLYKLDDLARIKAPTLLLWTEKNPIAGPEAAFAMHEVIQNSVVHIVKDAAHWPQWERPEEHDRVVLDFLAK</sequence>
<gene>
    <name evidence="2" type="ORF">GPA27_05975</name>
</gene>